<evidence type="ECO:0000256" key="2">
    <source>
        <dbReference type="ARBA" id="ARBA00022771"/>
    </source>
</evidence>
<dbReference type="Pfam" id="PF15663">
    <property type="entry name" value="zf-CCCH_3"/>
    <property type="match status" value="1"/>
</dbReference>
<evidence type="ECO:0000256" key="1">
    <source>
        <dbReference type="ARBA" id="ARBA00022723"/>
    </source>
</evidence>
<dbReference type="Proteomes" id="UP001515500">
    <property type="component" value="Chromosome 17"/>
</dbReference>
<evidence type="ECO:0000256" key="4">
    <source>
        <dbReference type="PROSITE-ProRule" id="PRU00723"/>
    </source>
</evidence>
<dbReference type="InterPro" id="IPR000571">
    <property type="entry name" value="Znf_CCCH"/>
</dbReference>
<reference evidence="8" key="1">
    <citation type="submission" date="2025-08" db="UniProtKB">
        <authorList>
            <consortium name="RefSeq"/>
        </authorList>
    </citation>
    <scope>IDENTIFICATION</scope>
</reference>
<protein>
    <submittedName>
        <fullName evidence="8">Zinc finger CCCH domain-containing protein 34-like</fullName>
    </submittedName>
</protein>
<gene>
    <name evidence="8" type="primary">LOC120281422</name>
</gene>
<dbReference type="PANTHER" id="PTHR15725">
    <property type="entry name" value="ZN-FINGER, C-X8-C-X5-C-X3-H TYPE-CONTAINING"/>
    <property type="match status" value="1"/>
</dbReference>
<dbReference type="RefSeq" id="XP_039144197.1">
    <property type="nucleotide sequence ID" value="XM_039288263.1"/>
</dbReference>
<dbReference type="PROSITE" id="PS50103">
    <property type="entry name" value="ZF_C3H1"/>
    <property type="match status" value="2"/>
</dbReference>
<dbReference type="InterPro" id="IPR036855">
    <property type="entry name" value="Znf_CCCH_sf"/>
</dbReference>
<dbReference type="GeneID" id="120281422"/>
<evidence type="ECO:0000256" key="3">
    <source>
        <dbReference type="ARBA" id="ARBA00022833"/>
    </source>
</evidence>
<proteinExistence type="predicted"/>
<dbReference type="GO" id="GO:0008270">
    <property type="term" value="F:zinc ion binding"/>
    <property type="evidence" value="ECO:0007669"/>
    <property type="project" value="UniProtKB-KW"/>
</dbReference>
<keyword evidence="1 4" id="KW-0479">Metal-binding</keyword>
<feature type="zinc finger region" description="C3H1-type" evidence="4">
    <location>
        <begin position="20"/>
        <end position="49"/>
    </location>
</feature>
<keyword evidence="2 4" id="KW-0863">Zinc-finger</keyword>
<feature type="region of interest" description="Disordered" evidence="5">
    <location>
        <begin position="493"/>
        <end position="516"/>
    </location>
</feature>
<organism evidence="7 8">
    <name type="scientific">Dioscorea cayennensis subsp. rotundata</name>
    <name type="common">White Guinea yam</name>
    <name type="synonym">Dioscorea rotundata</name>
    <dbReference type="NCBI Taxonomy" id="55577"/>
    <lineage>
        <taxon>Eukaryota</taxon>
        <taxon>Viridiplantae</taxon>
        <taxon>Streptophyta</taxon>
        <taxon>Embryophyta</taxon>
        <taxon>Tracheophyta</taxon>
        <taxon>Spermatophyta</taxon>
        <taxon>Magnoliopsida</taxon>
        <taxon>Liliopsida</taxon>
        <taxon>Dioscoreales</taxon>
        <taxon>Dioscoreaceae</taxon>
        <taxon>Dioscorea</taxon>
    </lineage>
</organism>
<dbReference type="GO" id="GO:0003729">
    <property type="term" value="F:mRNA binding"/>
    <property type="evidence" value="ECO:0007669"/>
    <property type="project" value="TreeGrafter"/>
</dbReference>
<accession>A0AB40CXS2</accession>
<feature type="domain" description="C3H1-type" evidence="6">
    <location>
        <begin position="20"/>
        <end position="49"/>
    </location>
</feature>
<feature type="zinc finger region" description="C3H1-type" evidence="4">
    <location>
        <begin position="99"/>
        <end position="126"/>
    </location>
</feature>
<keyword evidence="3 4" id="KW-0862">Zinc</keyword>
<dbReference type="SMART" id="SM00356">
    <property type="entry name" value="ZnF_C3H1"/>
    <property type="match status" value="3"/>
</dbReference>
<evidence type="ECO:0000259" key="6">
    <source>
        <dbReference type="PROSITE" id="PS50103"/>
    </source>
</evidence>
<dbReference type="AlphaFoldDB" id="A0AB40CXS2"/>
<feature type="domain" description="C3H1-type" evidence="6">
    <location>
        <begin position="99"/>
        <end position="126"/>
    </location>
</feature>
<name>A0AB40CXS2_DIOCR</name>
<dbReference type="InterPro" id="IPR041686">
    <property type="entry name" value="Znf-CCCH_3"/>
</dbReference>
<evidence type="ECO:0000256" key="5">
    <source>
        <dbReference type="SAM" id="MobiDB-lite"/>
    </source>
</evidence>
<dbReference type="PANTHER" id="PTHR15725:SF0">
    <property type="entry name" value="ZINC FINGER CCCH DOMAIN-CONTAINING PROTEIN 32-LIKE"/>
    <property type="match status" value="1"/>
</dbReference>
<evidence type="ECO:0000313" key="7">
    <source>
        <dbReference type="Proteomes" id="UP001515500"/>
    </source>
</evidence>
<dbReference type="SUPFAM" id="SSF90229">
    <property type="entry name" value="CCCH zinc finger"/>
    <property type="match status" value="1"/>
</dbReference>
<dbReference type="Gene3D" id="4.10.1000.10">
    <property type="entry name" value="Zinc finger, CCCH-type"/>
    <property type="match status" value="1"/>
</dbReference>
<evidence type="ECO:0000313" key="8">
    <source>
        <dbReference type="RefSeq" id="XP_039144197.1"/>
    </source>
</evidence>
<sequence>MATGSRAIEPPEMDGADEARKRKTDCVYFLASPLTCRKGSECEYRHNDSARFNPIDCCYWLAGGCLNPICAFRHPPLEGFTETASNSANFPRPTPVLTNKSDTPCYFYFNAYCIKGDHCPFMHHPFSPQKVQKQASNAPILEDPKTKCSAGSDTGPASVEVQAGARQGTSEVAKHFHPKEVPLPLASGNILEEPSSSAESLVPDFEEQPAVTSVDKLVPIMGHVKRESNDLQDQNSDELVERCLERGDWRESSSELQINENETEYLLAQDRELRQLHTHLFRPESEIPAGYDASYLDIEDYDHNVYNSCDQLYSRSMSDYCQRDSEHSRMIKRTSERLCQRKRIPSHMNWEMSDRDGLDLRDHLRKRRMILYQPSGRSTRHRFRHNSRECHVKCLPNRRLASEIGKSMISASVFQIDSPLLDNLRHQRSRHARTNLSERRSWRRRTNPYTSTVKYTRLSTQVASDFTGPKSLAQIREESRAKLQMSQCPATTIASGEFEGPKPLTELLNHKKRPFQ</sequence>
<keyword evidence="7" id="KW-1185">Reference proteome</keyword>